<dbReference type="GO" id="GO:0005921">
    <property type="term" value="C:gap junction"/>
    <property type="evidence" value="ECO:0007669"/>
    <property type="project" value="UniProtKB-SubCell"/>
</dbReference>
<feature type="region of interest" description="Disordered" evidence="14">
    <location>
        <begin position="394"/>
        <end position="465"/>
    </location>
</feature>
<dbReference type="PANTHER" id="PTHR23167:SF18">
    <property type="entry name" value="CYTOSPIN-A"/>
    <property type="match status" value="1"/>
</dbReference>
<evidence type="ECO:0000256" key="11">
    <source>
        <dbReference type="ARBA" id="ARBA00023306"/>
    </source>
</evidence>
<evidence type="ECO:0000313" key="16">
    <source>
        <dbReference type="EMBL" id="CAG5866268.1"/>
    </source>
</evidence>
<name>A0A8S4AHM9_9TELE</name>
<feature type="compositionally biased region" description="Polar residues" evidence="14">
    <location>
        <begin position="132"/>
        <end position="162"/>
    </location>
</feature>
<evidence type="ECO:0000256" key="9">
    <source>
        <dbReference type="ARBA" id="ARBA00023054"/>
    </source>
</evidence>
<sequence length="601" mass="65498">MGNFSSKDSHGPTAAYGESFHTPPSSPQSDGSGLVPSDPKLHPSPAVPASSSSSLPFVTSSGKKPQQNTPVTPSTPIPPPDWRPPPPVSSTSSPTGPGVSLLHKKTGSTLAGRGEASLAKNGSPVTIPPRTSVPQVKSGTVSPIKSPSTLFGSSSPTSTLGQTCKERNSGLSPSLGREERDGQDGDLVELLDECKTTLGIPASQDKKINTTGKAAIRFNQILKLFLTEVKSLKSNFQTEKEEWLQFQADLQVAVSVADRLRAEADEELTALRAAHKDMERELAAAQQRQRDADVRLATLQRELKESRQRLAALSQAKDQTQAPCQEPERPVSESNKTERKEGTERGRERGVHRLGGKEVESKNQTEVIKSVVSEDGMLCKGVAKRYLRNVTNEDRDGADARSSETRRMITTERSRSLSRLPASSDSLTMQNGTSQSNSASTFGPTNKNSGQLRGRRSLDCQDSKTTNETGQCLFKMIILISSQDGFNLLLRRHGGSKRNSLLRWCQSRTQGYKNIDITNFSSSWADGLAFCAVYHTYLPSHIPYSTLSPENKRDNLSLAFKTGETVGIAQSLTLEEMLRAGGPDWQRVLSYVESVYRHFEM</sequence>
<evidence type="ECO:0000259" key="15">
    <source>
        <dbReference type="PROSITE" id="PS50021"/>
    </source>
</evidence>
<dbReference type="PROSITE" id="PS50021">
    <property type="entry name" value="CH"/>
    <property type="match status" value="1"/>
</dbReference>
<evidence type="ECO:0000256" key="5">
    <source>
        <dbReference type="ARBA" id="ARBA00022490"/>
    </source>
</evidence>
<dbReference type="SMART" id="SM00033">
    <property type="entry name" value="CH"/>
    <property type="match status" value="1"/>
</dbReference>
<feature type="region of interest" description="Disordered" evidence="14">
    <location>
        <begin position="1"/>
        <end position="182"/>
    </location>
</feature>
<dbReference type="OrthoDB" id="21607at2759"/>
<evidence type="ECO:0000256" key="12">
    <source>
        <dbReference type="ARBA" id="ARBA00025131"/>
    </source>
</evidence>
<evidence type="ECO:0000256" key="13">
    <source>
        <dbReference type="RuleBase" id="RU367063"/>
    </source>
</evidence>
<feature type="compositionally biased region" description="Low complexity" evidence="14">
    <location>
        <begin position="43"/>
        <end position="61"/>
    </location>
</feature>
<dbReference type="SUPFAM" id="SSF47576">
    <property type="entry name" value="Calponin-homology domain, CH-domain"/>
    <property type="match status" value="1"/>
</dbReference>
<dbReference type="EMBL" id="CAJRST010002224">
    <property type="protein sequence ID" value="CAG5866268.1"/>
    <property type="molecule type" value="Genomic_DNA"/>
</dbReference>
<evidence type="ECO:0000256" key="6">
    <source>
        <dbReference type="ARBA" id="ARBA00022618"/>
    </source>
</evidence>
<evidence type="ECO:0000256" key="14">
    <source>
        <dbReference type="SAM" id="MobiDB-lite"/>
    </source>
</evidence>
<keyword evidence="11 13" id="KW-0131">Cell cycle</keyword>
<feature type="compositionally biased region" description="Pro residues" evidence="14">
    <location>
        <begin position="73"/>
        <end position="88"/>
    </location>
</feature>
<dbReference type="Pfam" id="PF00307">
    <property type="entry name" value="CH"/>
    <property type="match status" value="1"/>
</dbReference>
<keyword evidence="6 13" id="KW-0132">Cell division</keyword>
<dbReference type="InterPro" id="IPR050540">
    <property type="entry name" value="F-actin_Monoox_Mical"/>
</dbReference>
<keyword evidence="9" id="KW-0175">Coiled coil</keyword>
<dbReference type="CDD" id="cd21199">
    <property type="entry name" value="CH_CYTS"/>
    <property type="match status" value="1"/>
</dbReference>
<protein>
    <recommendedName>
        <fullName evidence="4 13">Cytospin-A</fullName>
    </recommendedName>
</protein>
<dbReference type="PANTHER" id="PTHR23167">
    <property type="entry name" value="CALPONIN HOMOLOGY DOMAIN-CONTAINING PROTEIN DDB_G0272472-RELATED"/>
    <property type="match status" value="1"/>
</dbReference>
<evidence type="ECO:0000256" key="10">
    <source>
        <dbReference type="ARBA" id="ARBA00023212"/>
    </source>
</evidence>
<evidence type="ECO:0000256" key="2">
    <source>
        <dbReference type="ARBA" id="ARBA00009452"/>
    </source>
</evidence>
<accession>A0A8S4AHM9</accession>
<keyword evidence="17" id="KW-1185">Reference proteome</keyword>
<gene>
    <name evidence="16" type="ORF">MMEN_LOCUS3014</name>
</gene>
<comment type="subcellular location">
    <subcellularLocation>
        <location evidence="1 13">Cytoplasm</location>
        <location evidence="1 13">Cytoskeleton</location>
        <location evidence="1 13">Spindle</location>
    </subcellularLocation>
    <subcellularLocation>
        <location evidence="13">Cytoplasm</location>
        <location evidence="13">Cytoskeleton</location>
    </subcellularLocation>
    <subcellularLocation>
        <location evidence="13">Cell junction</location>
        <location evidence="13">Gap junction</location>
    </subcellularLocation>
</comment>
<feature type="compositionally biased region" description="Low complexity" evidence="14">
    <location>
        <begin position="417"/>
        <end position="427"/>
    </location>
</feature>
<dbReference type="GO" id="GO:0005819">
    <property type="term" value="C:spindle"/>
    <property type="evidence" value="ECO:0007669"/>
    <property type="project" value="UniProtKB-SubCell"/>
</dbReference>
<dbReference type="GO" id="GO:0005737">
    <property type="term" value="C:cytoplasm"/>
    <property type="evidence" value="ECO:0007669"/>
    <property type="project" value="UniProtKB-UniRule"/>
</dbReference>
<dbReference type="GO" id="GO:0051301">
    <property type="term" value="P:cell division"/>
    <property type="evidence" value="ECO:0007669"/>
    <property type="project" value="UniProtKB-UniRule"/>
</dbReference>
<organism evidence="16 17">
    <name type="scientific">Menidia menidia</name>
    <name type="common">Atlantic silverside</name>
    <dbReference type="NCBI Taxonomy" id="238744"/>
    <lineage>
        <taxon>Eukaryota</taxon>
        <taxon>Metazoa</taxon>
        <taxon>Chordata</taxon>
        <taxon>Craniata</taxon>
        <taxon>Vertebrata</taxon>
        <taxon>Euteleostomi</taxon>
        <taxon>Actinopterygii</taxon>
        <taxon>Neopterygii</taxon>
        <taxon>Teleostei</taxon>
        <taxon>Neoteleostei</taxon>
        <taxon>Acanthomorphata</taxon>
        <taxon>Ovalentaria</taxon>
        <taxon>Atherinomorphae</taxon>
        <taxon>Atheriniformes</taxon>
        <taxon>Atherinopsidae</taxon>
        <taxon>Menidiinae</taxon>
        <taxon>Menidia</taxon>
    </lineage>
</organism>
<evidence type="ECO:0000256" key="7">
    <source>
        <dbReference type="ARBA" id="ARBA00022868"/>
    </source>
</evidence>
<comment type="function">
    <text evidence="12 13">Involved in cytokinesis and spindle organization. May play a role in actin cytoskeleton organization and microtubule stabilization and hence required for proper cell adhesion and migration.</text>
</comment>
<keyword evidence="5 13" id="KW-0963">Cytoplasm</keyword>
<proteinExistence type="inferred from homology"/>
<dbReference type="InterPro" id="IPR036872">
    <property type="entry name" value="CH_dom_sf"/>
</dbReference>
<feature type="compositionally biased region" description="Basic and acidic residues" evidence="14">
    <location>
        <begin position="394"/>
        <end position="415"/>
    </location>
</feature>
<evidence type="ECO:0000256" key="1">
    <source>
        <dbReference type="ARBA" id="ARBA00004186"/>
    </source>
</evidence>
<comment type="similarity">
    <text evidence="2 13">Belongs to the cytospin-A family.</text>
</comment>
<dbReference type="FunFam" id="1.10.418.10:FF:000020">
    <property type="entry name" value="Cytospin-A isoform 1"/>
    <property type="match status" value="1"/>
</dbReference>
<feature type="domain" description="Calponin-homology (CH)" evidence="15">
    <location>
        <begin position="495"/>
        <end position="600"/>
    </location>
</feature>
<keyword evidence="10 13" id="KW-0206">Cytoskeleton</keyword>
<feature type="compositionally biased region" description="Low complexity" evidence="14">
    <location>
        <begin position="89"/>
        <end position="100"/>
    </location>
</feature>
<keyword evidence="8 13" id="KW-0965">Cell junction</keyword>
<evidence type="ECO:0000256" key="4">
    <source>
        <dbReference type="ARBA" id="ARBA00015657"/>
    </source>
</evidence>
<dbReference type="Gene3D" id="1.10.418.10">
    <property type="entry name" value="Calponin-like domain"/>
    <property type="match status" value="1"/>
</dbReference>
<comment type="subunit">
    <text evidence="3 13">May interact with both microtubules and actin cytoskeleton.</text>
</comment>
<dbReference type="Proteomes" id="UP000677803">
    <property type="component" value="Unassembled WGS sequence"/>
</dbReference>
<feature type="region of interest" description="Disordered" evidence="14">
    <location>
        <begin position="308"/>
        <end position="362"/>
    </location>
</feature>
<reference evidence="16" key="1">
    <citation type="submission" date="2021-05" db="EMBL/GenBank/DDBJ databases">
        <authorList>
            <person name="Tigano A."/>
        </authorList>
    </citation>
    <scope>NUCLEOTIDE SEQUENCE</scope>
</reference>
<comment type="caution">
    <text evidence="16">The sequence shown here is derived from an EMBL/GenBank/DDBJ whole genome shotgun (WGS) entry which is preliminary data.</text>
</comment>
<dbReference type="InterPro" id="IPR001715">
    <property type="entry name" value="CH_dom"/>
</dbReference>
<feature type="compositionally biased region" description="Basic and acidic residues" evidence="14">
    <location>
        <begin position="326"/>
        <end position="362"/>
    </location>
</feature>
<evidence type="ECO:0000313" key="17">
    <source>
        <dbReference type="Proteomes" id="UP000677803"/>
    </source>
</evidence>
<evidence type="ECO:0000256" key="8">
    <source>
        <dbReference type="ARBA" id="ARBA00022949"/>
    </source>
</evidence>
<dbReference type="AlphaFoldDB" id="A0A8S4AHM9"/>
<keyword evidence="7 13" id="KW-0303">Gap junction</keyword>
<feature type="compositionally biased region" description="Polar residues" evidence="14">
    <location>
        <begin position="428"/>
        <end position="451"/>
    </location>
</feature>
<evidence type="ECO:0000256" key="3">
    <source>
        <dbReference type="ARBA" id="ARBA00011235"/>
    </source>
</evidence>